<dbReference type="Gene3D" id="3.40.50.970">
    <property type="match status" value="1"/>
</dbReference>
<gene>
    <name evidence="2" type="ORF">EDC54_11237</name>
</gene>
<dbReference type="GO" id="GO:0030976">
    <property type="term" value="F:thiamine pyrophosphate binding"/>
    <property type="evidence" value="ECO:0007669"/>
    <property type="project" value="InterPro"/>
</dbReference>
<dbReference type="SUPFAM" id="SSF52518">
    <property type="entry name" value="Thiamin diphosphate-binding fold (THDP-binding)"/>
    <property type="match status" value="1"/>
</dbReference>
<dbReference type="InterPro" id="IPR029061">
    <property type="entry name" value="THDP-binding"/>
</dbReference>
<accession>A0A4R3VF60</accession>
<evidence type="ECO:0000313" key="3">
    <source>
        <dbReference type="Proteomes" id="UP000295433"/>
    </source>
</evidence>
<comment type="caution">
    <text evidence="2">The sequence shown here is derived from an EMBL/GenBank/DDBJ whole genome shotgun (WGS) entry which is preliminary data.</text>
</comment>
<dbReference type="InterPro" id="IPR012001">
    <property type="entry name" value="Thiamin_PyroP_enz_TPP-bd_dom"/>
</dbReference>
<dbReference type="AlphaFoldDB" id="A0A4R3VF60"/>
<evidence type="ECO:0000313" key="2">
    <source>
        <dbReference type="EMBL" id="TCV04056.1"/>
    </source>
</evidence>
<dbReference type="RefSeq" id="WP_230514541.1">
    <property type="nucleotide sequence ID" value="NZ_JAWIZJ010000010.1"/>
</dbReference>
<dbReference type="EMBL" id="SMBY01000012">
    <property type="protein sequence ID" value="TCV04056.1"/>
    <property type="molecule type" value="Genomic_DNA"/>
</dbReference>
<dbReference type="Proteomes" id="UP000295433">
    <property type="component" value="Unassembled WGS sequence"/>
</dbReference>
<feature type="domain" description="Thiamine pyrophosphate enzyme N-terminal TPP-binding" evidence="1">
    <location>
        <begin position="13"/>
        <end position="127"/>
    </location>
</feature>
<dbReference type="Pfam" id="PF02776">
    <property type="entry name" value="TPP_enzyme_N"/>
    <property type="match status" value="1"/>
</dbReference>
<reference evidence="2 3" key="1">
    <citation type="submission" date="2019-03" db="EMBL/GenBank/DDBJ databases">
        <title>Genomic Encyclopedia of Type Strains, Phase IV (KMG-IV): sequencing the most valuable type-strain genomes for metagenomic binning, comparative biology and taxonomic classification.</title>
        <authorList>
            <person name="Goeker M."/>
        </authorList>
    </citation>
    <scope>NUCLEOTIDE SEQUENCE [LARGE SCALE GENOMIC DNA]</scope>
    <source>
        <strain evidence="2 3">DSM 16730</strain>
    </source>
</reference>
<organism evidence="2 3">
    <name type="scientific">Samsonia erythrinae</name>
    <dbReference type="NCBI Taxonomy" id="160434"/>
    <lineage>
        <taxon>Bacteria</taxon>
        <taxon>Pseudomonadati</taxon>
        <taxon>Pseudomonadota</taxon>
        <taxon>Gammaproteobacteria</taxon>
        <taxon>Enterobacterales</taxon>
        <taxon>Pectobacteriaceae</taxon>
        <taxon>Samsonia</taxon>
    </lineage>
</organism>
<protein>
    <submittedName>
        <fullName evidence="2">Thiamine pyrophosphate-dependent enzyme</fullName>
    </submittedName>
</protein>
<keyword evidence="3" id="KW-1185">Reference proteome</keyword>
<proteinExistence type="predicted"/>
<sequence>MNDKIRGSEKVSGYQYLIDSLSRWGVCKYAGVTGGGVVHFLKYINPFINMESNPSENTLLTIDEYSAGFFPIGHYLATGKIAAAIATTGAASKLLGCGLSDAKLHNIPSVYILPLSAIDAYGKAPLQDTSEFGSNIVHQLRSELPDSVFVLDTPEHLPSQLEKAHYQLKKSKPVVFFWFIVR</sequence>
<name>A0A4R3VF60_9GAMM</name>
<evidence type="ECO:0000259" key="1">
    <source>
        <dbReference type="Pfam" id="PF02776"/>
    </source>
</evidence>